<dbReference type="PANTHER" id="PTHR37299">
    <property type="entry name" value="TRANSCRIPTIONAL REGULATOR-RELATED"/>
    <property type="match status" value="1"/>
</dbReference>
<gene>
    <name evidence="2" type="ORF">AB4Y30_08575</name>
</gene>
<reference evidence="2" key="1">
    <citation type="submission" date="2024-07" db="EMBL/GenBank/DDBJ databases">
        <title>Halotolerant mesophilic bacterium Ornithinibacillus sp. 4-3, sp. nov., isolated from soil.</title>
        <authorList>
            <person name="Sidarenka A.V."/>
            <person name="Guliayeva D.E."/>
            <person name="Leanovich S.I."/>
            <person name="Hileuskaya K.S."/>
            <person name="Akhremchuk A.E."/>
            <person name="Sikolenko M.A."/>
            <person name="Valentovich L.N."/>
        </authorList>
    </citation>
    <scope>NUCLEOTIDE SEQUENCE</scope>
    <source>
        <strain evidence="2">4-3</strain>
    </source>
</reference>
<dbReference type="Pfam" id="PF04397">
    <property type="entry name" value="LytTR"/>
    <property type="match status" value="1"/>
</dbReference>
<name>A0AB39HW08_9BACI</name>
<dbReference type="EMBL" id="CP162599">
    <property type="protein sequence ID" value="XDK34391.1"/>
    <property type="molecule type" value="Genomic_DNA"/>
</dbReference>
<protein>
    <submittedName>
        <fullName evidence="2">LytTR family DNA-binding domain-containing protein</fullName>
    </submittedName>
</protein>
<accession>A0AB39HW08</accession>
<dbReference type="PANTHER" id="PTHR37299:SF4">
    <property type="entry name" value="TRANSCRIPTIONAL REGULATOR"/>
    <property type="match status" value="1"/>
</dbReference>
<proteinExistence type="predicted"/>
<dbReference type="InterPro" id="IPR007492">
    <property type="entry name" value="LytTR_DNA-bd_dom"/>
</dbReference>
<dbReference type="SMART" id="SM00850">
    <property type="entry name" value="LytTR"/>
    <property type="match status" value="1"/>
</dbReference>
<dbReference type="Gene3D" id="2.40.50.1020">
    <property type="entry name" value="LytTr DNA-binding domain"/>
    <property type="match status" value="1"/>
</dbReference>
<dbReference type="AlphaFoldDB" id="A0AB39HW08"/>
<dbReference type="InterPro" id="IPR046947">
    <property type="entry name" value="LytR-like"/>
</dbReference>
<sequence length="149" mass="17721">MKINIDIDDSHKETQITIQANEWTQEIEELVNVIKKKKQRRLFAIEEDQTILLEPEEIDFIHAEKRKIYAALKDTRFEVKMKLYEVEEFLIPYGFMRFSKSVIGNIHRIEKFEASFNGNLCVYFQSGNKEYITRKYVSPIKDRLIQGGQ</sequence>
<evidence type="ECO:0000313" key="2">
    <source>
        <dbReference type="EMBL" id="XDK34391.1"/>
    </source>
</evidence>
<organism evidence="2">
    <name type="scientific">Ornithinibacillus sp. 4-3</name>
    <dbReference type="NCBI Taxonomy" id="3231488"/>
    <lineage>
        <taxon>Bacteria</taxon>
        <taxon>Bacillati</taxon>
        <taxon>Bacillota</taxon>
        <taxon>Bacilli</taxon>
        <taxon>Bacillales</taxon>
        <taxon>Bacillaceae</taxon>
        <taxon>Ornithinibacillus</taxon>
    </lineage>
</organism>
<feature type="domain" description="HTH LytTR-type" evidence="1">
    <location>
        <begin position="43"/>
        <end position="146"/>
    </location>
</feature>
<keyword evidence="2" id="KW-0238">DNA-binding</keyword>
<dbReference type="PROSITE" id="PS50930">
    <property type="entry name" value="HTH_LYTTR"/>
    <property type="match status" value="1"/>
</dbReference>
<dbReference type="GO" id="GO:0003677">
    <property type="term" value="F:DNA binding"/>
    <property type="evidence" value="ECO:0007669"/>
    <property type="project" value="UniProtKB-KW"/>
</dbReference>
<dbReference type="GO" id="GO:0000156">
    <property type="term" value="F:phosphorelay response regulator activity"/>
    <property type="evidence" value="ECO:0007669"/>
    <property type="project" value="InterPro"/>
</dbReference>
<evidence type="ECO:0000259" key="1">
    <source>
        <dbReference type="PROSITE" id="PS50930"/>
    </source>
</evidence>
<dbReference type="RefSeq" id="WP_368655063.1">
    <property type="nucleotide sequence ID" value="NZ_CP162599.1"/>
</dbReference>